<dbReference type="OrthoDB" id="3432275at2"/>
<dbReference type="STRING" id="161899.CSING_11435"/>
<accession>A0A0B6ETE5</accession>
<dbReference type="EMBL" id="CP010827">
    <property type="protein sequence ID" value="AJI79782.1"/>
    <property type="molecule type" value="Genomic_DNA"/>
</dbReference>
<name>A0A0B6ETE5_9CORY</name>
<feature type="chain" id="PRO_5039285806" evidence="1">
    <location>
        <begin position="29"/>
        <end position="97"/>
    </location>
</feature>
<dbReference type="KEGG" id="csx:CSING_11435"/>
<sequence>MKVSMSKRAVSGTLAGLLALGGTGVAGATIVNIDGGTWDYGTGSGQVWSHYFHNGVRHGSTAVGTFKSDSGCVNKNTWSRATAPKKPSGNKSYYRHC</sequence>
<keyword evidence="1" id="KW-0732">Signal</keyword>
<evidence type="ECO:0000313" key="2">
    <source>
        <dbReference type="EMBL" id="AJI79782.1"/>
    </source>
</evidence>
<dbReference type="AlphaFoldDB" id="A0A0B6ETE5"/>
<evidence type="ECO:0000313" key="3">
    <source>
        <dbReference type="Proteomes" id="UP000031890"/>
    </source>
</evidence>
<dbReference type="HOGENOM" id="CLU_156624_1_0_11"/>
<gene>
    <name evidence="2" type="ORF">CSING_11435</name>
</gene>
<reference evidence="2 3" key="1">
    <citation type="journal article" date="2015" name="Genome Announc.">
        <title>Complete Genome Sequence and Annotation of Corynebacterium singulare DSM 44357, Isolated from a Human Semen Specimen.</title>
        <authorList>
            <person name="Merten M."/>
            <person name="Brinkrolf K."/>
            <person name="Albersmeier A."/>
            <person name="Kutter Y."/>
            <person name="Ruckert C."/>
            <person name="Tauch A."/>
        </authorList>
    </citation>
    <scope>NUCLEOTIDE SEQUENCE [LARGE SCALE GENOMIC DNA]</scope>
    <source>
        <strain evidence="2">IBS B52218</strain>
    </source>
</reference>
<protein>
    <submittedName>
        <fullName evidence="2">Bacteriocin, lactococcin 972 family</fullName>
    </submittedName>
</protein>
<feature type="signal peptide" evidence="1">
    <location>
        <begin position="1"/>
        <end position="28"/>
    </location>
</feature>
<evidence type="ECO:0000256" key="1">
    <source>
        <dbReference type="SAM" id="SignalP"/>
    </source>
</evidence>
<dbReference type="Pfam" id="PF09683">
    <property type="entry name" value="Lactococcin_972"/>
    <property type="match status" value="1"/>
</dbReference>
<proteinExistence type="predicted"/>
<dbReference type="Gene3D" id="2.60.40.2850">
    <property type="match status" value="1"/>
</dbReference>
<dbReference type="InterPro" id="IPR006540">
    <property type="entry name" value="Lactococcin_972"/>
</dbReference>
<dbReference type="NCBIfam" id="TIGR01653">
    <property type="entry name" value="lactococcin_972"/>
    <property type="match status" value="1"/>
</dbReference>
<dbReference type="Proteomes" id="UP000031890">
    <property type="component" value="Chromosome"/>
</dbReference>
<organism evidence="2 3">
    <name type="scientific">Corynebacterium singulare</name>
    <dbReference type="NCBI Taxonomy" id="161899"/>
    <lineage>
        <taxon>Bacteria</taxon>
        <taxon>Bacillati</taxon>
        <taxon>Actinomycetota</taxon>
        <taxon>Actinomycetes</taxon>
        <taxon>Mycobacteriales</taxon>
        <taxon>Corynebacteriaceae</taxon>
        <taxon>Corynebacterium</taxon>
    </lineage>
</organism>